<reference evidence="1" key="1">
    <citation type="submission" date="2021-09" db="EMBL/GenBank/DDBJ databases">
        <authorList>
            <consortium name="AG Swart"/>
            <person name="Singh M."/>
            <person name="Singh A."/>
            <person name="Seah K."/>
            <person name="Emmerich C."/>
        </authorList>
    </citation>
    <scope>NUCLEOTIDE SEQUENCE</scope>
    <source>
        <strain evidence="1">ATCC30299</strain>
    </source>
</reference>
<evidence type="ECO:0000313" key="2">
    <source>
        <dbReference type="Proteomes" id="UP001162131"/>
    </source>
</evidence>
<dbReference type="Proteomes" id="UP001162131">
    <property type="component" value="Unassembled WGS sequence"/>
</dbReference>
<dbReference type="AlphaFoldDB" id="A0AAU9IHI6"/>
<sequence>MSSANITQKSTFPLLMQNSNGAQLNYNNSSHIAKASRRIYPLNFSTCQSKQYSNAFRFADQGEPPKPINVSMNLSINLNEQSPKSRKSPDSPQKSFTYEWSEQSLSSTFKKPIKDVPILKHKDYLKEAYRPARAERLYSPNKIQITPRSAIVLYTSSPMISASLSPKRVHTLLKPLQKPRPLSITKDPASNISQYSPKLSKIDHSKQVDPALNLGEKIMRLRALINDPNLY</sequence>
<accession>A0AAU9IHI6</accession>
<gene>
    <name evidence="1" type="ORF">BSTOLATCC_MIC12707</name>
</gene>
<comment type="caution">
    <text evidence="1">The sequence shown here is derived from an EMBL/GenBank/DDBJ whole genome shotgun (WGS) entry which is preliminary data.</text>
</comment>
<protein>
    <submittedName>
        <fullName evidence="1">Uncharacterized protein</fullName>
    </submittedName>
</protein>
<keyword evidence="2" id="KW-1185">Reference proteome</keyword>
<name>A0AAU9IHI6_9CILI</name>
<organism evidence="1 2">
    <name type="scientific">Blepharisma stoltei</name>
    <dbReference type="NCBI Taxonomy" id="1481888"/>
    <lineage>
        <taxon>Eukaryota</taxon>
        <taxon>Sar</taxon>
        <taxon>Alveolata</taxon>
        <taxon>Ciliophora</taxon>
        <taxon>Postciliodesmatophora</taxon>
        <taxon>Heterotrichea</taxon>
        <taxon>Heterotrichida</taxon>
        <taxon>Blepharismidae</taxon>
        <taxon>Blepharisma</taxon>
    </lineage>
</organism>
<dbReference type="EMBL" id="CAJZBQ010000013">
    <property type="protein sequence ID" value="CAG9314929.1"/>
    <property type="molecule type" value="Genomic_DNA"/>
</dbReference>
<proteinExistence type="predicted"/>
<evidence type="ECO:0000313" key="1">
    <source>
        <dbReference type="EMBL" id="CAG9314929.1"/>
    </source>
</evidence>